<organism evidence="2 3">
    <name type="scientific">Adhaeribacter terrigena</name>
    <dbReference type="NCBI Taxonomy" id="2793070"/>
    <lineage>
        <taxon>Bacteria</taxon>
        <taxon>Pseudomonadati</taxon>
        <taxon>Bacteroidota</taxon>
        <taxon>Cytophagia</taxon>
        <taxon>Cytophagales</taxon>
        <taxon>Hymenobacteraceae</taxon>
        <taxon>Adhaeribacter</taxon>
    </lineage>
</organism>
<dbReference type="EMBL" id="JAEHFX010000001">
    <property type="protein sequence ID" value="MBK0401695.1"/>
    <property type="molecule type" value="Genomic_DNA"/>
</dbReference>
<gene>
    <name evidence="2" type="ORF">I5M27_01785</name>
</gene>
<keyword evidence="3" id="KW-1185">Reference proteome</keyword>
<keyword evidence="1" id="KW-0732">Signal</keyword>
<evidence type="ECO:0000256" key="1">
    <source>
        <dbReference type="SAM" id="SignalP"/>
    </source>
</evidence>
<reference evidence="2 3" key="1">
    <citation type="submission" date="2020-12" db="EMBL/GenBank/DDBJ databases">
        <title>Bacterial novel species Adhaeribacter sp. BT258 isolated from soil.</title>
        <authorList>
            <person name="Jung H.-Y."/>
        </authorList>
    </citation>
    <scope>NUCLEOTIDE SEQUENCE [LARGE SCALE GENOMIC DNA]</scope>
    <source>
        <strain evidence="2 3">BT258</strain>
    </source>
</reference>
<dbReference type="Proteomes" id="UP000644147">
    <property type="component" value="Unassembled WGS sequence"/>
</dbReference>
<sequence>MYQKSLFIFLLSIVLPQVVAAQEFRKMEIKPHQKLWEEGSVVTGDFKGEPLLNAAANSDLSYQIGYFPEKIKRPDSTIFRYSAFSFMDRNKSWLNPKANPEQLLKYNQVILNLVEVYERKLQRELNLLTDQAEADAVTSQLFNQLNQETKRLASETRNGEDGAMVAQYLAGTEKQLAEDPASLLPNFSDRNFSYGVHAGFGYSGLTGNMNRYFQNPINLVFGLDAGYKKLVLHLNATQGFSEVKNNFTEARIWPADIRVSVNLIEASAGFRLLHTARLNLIPFAGWAFADFSGSDKNDVYRYHELQEHTFSAGICLDYKLRHRLNFIPGYFGKPEGSETRIRTRLSFIPVQYNDQQKGGIVSLSASLNFGGRMLKVR</sequence>
<feature type="chain" id="PRO_5045047835" description="Outer membrane protein beta-barrel domain-containing protein" evidence="1">
    <location>
        <begin position="21"/>
        <end position="377"/>
    </location>
</feature>
<comment type="caution">
    <text evidence="2">The sequence shown here is derived from an EMBL/GenBank/DDBJ whole genome shotgun (WGS) entry which is preliminary data.</text>
</comment>
<evidence type="ECO:0000313" key="3">
    <source>
        <dbReference type="Proteomes" id="UP000644147"/>
    </source>
</evidence>
<evidence type="ECO:0008006" key="4">
    <source>
        <dbReference type="Google" id="ProtNLM"/>
    </source>
</evidence>
<proteinExistence type="predicted"/>
<accession>A0ABS1BX26</accession>
<protein>
    <recommendedName>
        <fullName evidence="4">Outer membrane protein beta-barrel domain-containing protein</fullName>
    </recommendedName>
</protein>
<feature type="signal peptide" evidence="1">
    <location>
        <begin position="1"/>
        <end position="20"/>
    </location>
</feature>
<name>A0ABS1BX26_9BACT</name>
<evidence type="ECO:0000313" key="2">
    <source>
        <dbReference type="EMBL" id="MBK0401695.1"/>
    </source>
</evidence>
<dbReference type="RefSeq" id="WP_200504313.1">
    <property type="nucleotide sequence ID" value="NZ_JAEHFX010000001.1"/>
</dbReference>